<feature type="domain" description="RGS" evidence="2">
    <location>
        <begin position="91"/>
        <end position="206"/>
    </location>
</feature>
<feature type="region of interest" description="Disordered" evidence="1">
    <location>
        <begin position="206"/>
        <end position="359"/>
    </location>
</feature>
<accession>A0A8H3FGU0</accession>
<feature type="region of interest" description="Disordered" evidence="1">
    <location>
        <begin position="1"/>
        <end position="79"/>
    </location>
</feature>
<protein>
    <recommendedName>
        <fullName evidence="2">RGS domain-containing protein</fullName>
    </recommendedName>
</protein>
<dbReference type="Pfam" id="PF00615">
    <property type="entry name" value="RGS"/>
    <property type="match status" value="1"/>
</dbReference>
<dbReference type="AlphaFoldDB" id="A0A8H3FGU0"/>
<feature type="compositionally biased region" description="Basic and acidic residues" evidence="1">
    <location>
        <begin position="350"/>
        <end position="359"/>
    </location>
</feature>
<evidence type="ECO:0000313" key="4">
    <source>
        <dbReference type="Proteomes" id="UP000664521"/>
    </source>
</evidence>
<dbReference type="PANTHER" id="PTHR10845:SF267">
    <property type="entry name" value="REGULATOR OF G PROTEIN SIGNALING DOMAIN PROTEIN (AFU_ORTHOLOGUE AFUA_6G06860)"/>
    <property type="match status" value="1"/>
</dbReference>
<feature type="compositionally biased region" description="Basic residues" evidence="1">
    <location>
        <begin position="233"/>
        <end position="247"/>
    </location>
</feature>
<evidence type="ECO:0000256" key="1">
    <source>
        <dbReference type="SAM" id="MobiDB-lite"/>
    </source>
</evidence>
<feature type="compositionally biased region" description="Low complexity" evidence="1">
    <location>
        <begin position="21"/>
        <end position="32"/>
    </location>
</feature>
<sequence length="359" mass="39903">MIRRKPSPPSSYLATPPPETSPRSSTSAAASEWDADDEDTMSTDDLTLSRPHSAAGSHNDQQSIGPYAPSRPTLPDVLSNAAPPPWTLSAFTAYLSQNHCLENLEFTMDADRYRERFDAMSAQMAGMPMSPDFEECNYLRMLWQRLLDAYIIPDGSREINIPSNVRETLLSLPNHTVPPHPEELEAAIKIIYNLMEESVLVSFLNDVPPTRAPKSRVDQSLPMDMDPPSRQSSMRRRSDRSRSRRRQSPSSSTDMFNFHSGSNRRAPSQTSSLTVNPNRTHRSASHFSSGSADASLTDDSASASSPGREPMTPPTTPPSSDVGGTSPKYRSDNAWKKMMVWKKKSNNGIRDTRFARVDE</sequence>
<dbReference type="Proteomes" id="UP000664521">
    <property type="component" value="Unassembled WGS sequence"/>
</dbReference>
<feature type="compositionally biased region" description="Low complexity" evidence="1">
    <location>
        <begin position="318"/>
        <end position="327"/>
    </location>
</feature>
<dbReference type="InterPro" id="IPR036305">
    <property type="entry name" value="RGS_sf"/>
</dbReference>
<dbReference type="InterPro" id="IPR016137">
    <property type="entry name" value="RGS"/>
</dbReference>
<organism evidence="3 4">
    <name type="scientific">Heterodermia speciosa</name>
    <dbReference type="NCBI Taxonomy" id="116794"/>
    <lineage>
        <taxon>Eukaryota</taxon>
        <taxon>Fungi</taxon>
        <taxon>Dikarya</taxon>
        <taxon>Ascomycota</taxon>
        <taxon>Pezizomycotina</taxon>
        <taxon>Lecanoromycetes</taxon>
        <taxon>OSLEUM clade</taxon>
        <taxon>Lecanoromycetidae</taxon>
        <taxon>Caliciales</taxon>
        <taxon>Physciaceae</taxon>
        <taxon>Heterodermia</taxon>
    </lineage>
</organism>
<reference evidence="3" key="1">
    <citation type="submission" date="2021-03" db="EMBL/GenBank/DDBJ databases">
        <authorList>
            <person name="Tagirdzhanova G."/>
        </authorList>
    </citation>
    <scope>NUCLEOTIDE SEQUENCE</scope>
</reference>
<gene>
    <name evidence="3" type="ORF">HETSPECPRED_004315</name>
</gene>
<evidence type="ECO:0000259" key="2">
    <source>
        <dbReference type="PROSITE" id="PS50132"/>
    </source>
</evidence>
<feature type="compositionally biased region" description="Polar residues" evidence="1">
    <location>
        <begin position="253"/>
        <end position="278"/>
    </location>
</feature>
<dbReference type="PROSITE" id="PS50132">
    <property type="entry name" value="RGS"/>
    <property type="match status" value="1"/>
</dbReference>
<dbReference type="CDD" id="cd07440">
    <property type="entry name" value="RGS"/>
    <property type="match status" value="1"/>
</dbReference>
<name>A0A8H3FGU0_9LECA</name>
<feature type="compositionally biased region" description="Low complexity" evidence="1">
    <location>
        <begin position="288"/>
        <end position="310"/>
    </location>
</feature>
<dbReference type="EMBL" id="CAJPDS010000026">
    <property type="protein sequence ID" value="CAF9920616.1"/>
    <property type="molecule type" value="Genomic_DNA"/>
</dbReference>
<dbReference type="InterPro" id="IPR044926">
    <property type="entry name" value="RGS_subdomain_2"/>
</dbReference>
<feature type="compositionally biased region" description="Acidic residues" evidence="1">
    <location>
        <begin position="33"/>
        <end position="42"/>
    </location>
</feature>
<dbReference type="SUPFAM" id="SSF48097">
    <property type="entry name" value="Regulator of G-protein signaling, RGS"/>
    <property type="match status" value="1"/>
</dbReference>
<dbReference type="PANTHER" id="PTHR10845">
    <property type="entry name" value="REGULATOR OF G PROTEIN SIGNALING"/>
    <property type="match status" value="1"/>
</dbReference>
<dbReference type="SMART" id="SM00315">
    <property type="entry name" value="RGS"/>
    <property type="match status" value="1"/>
</dbReference>
<keyword evidence="4" id="KW-1185">Reference proteome</keyword>
<comment type="caution">
    <text evidence="3">The sequence shown here is derived from an EMBL/GenBank/DDBJ whole genome shotgun (WGS) entry which is preliminary data.</text>
</comment>
<evidence type="ECO:0000313" key="3">
    <source>
        <dbReference type="EMBL" id="CAF9920616.1"/>
    </source>
</evidence>
<proteinExistence type="predicted"/>
<dbReference type="Gene3D" id="1.10.167.10">
    <property type="entry name" value="Regulator of G-protein Signalling 4, domain 2"/>
    <property type="match status" value="1"/>
</dbReference>
<dbReference type="OrthoDB" id="10266999at2759"/>